<reference evidence="3 4" key="1">
    <citation type="submission" date="2019-03" db="EMBL/GenBank/DDBJ databases">
        <title>Genomics of glacier-inhabiting Cryobacterium strains.</title>
        <authorList>
            <person name="Liu Q."/>
            <person name="Xin Y.-H."/>
        </authorList>
    </citation>
    <scope>NUCLEOTIDE SEQUENCE [LARGE SCALE GENOMIC DNA]</scope>
    <source>
        <strain evidence="3 4">Sr59</strain>
    </source>
</reference>
<dbReference type="InterPro" id="IPR018929">
    <property type="entry name" value="DUF2510"/>
</dbReference>
<sequence>MPLTLPESGWYRDPEDGALLRWWTGTEWSAQRRTAEPVPVPPSAPVYGNTGGPASAKSTYVPMASHNSAPLYTPQATRKERDREIRRNNSMAYTGLVMALISCLINPVAIPSVLGIIFSAIGLAKSGELEGAGVQRTGRGTAIAGLVVSIASTAWTLWRISTLV</sequence>
<evidence type="ECO:0000313" key="3">
    <source>
        <dbReference type="EMBL" id="TFD88642.1"/>
    </source>
</evidence>
<evidence type="ECO:0000259" key="2">
    <source>
        <dbReference type="Pfam" id="PF10708"/>
    </source>
</evidence>
<feature type="domain" description="DUF2510" evidence="2">
    <location>
        <begin position="9"/>
        <end position="39"/>
    </location>
</feature>
<dbReference type="Pfam" id="PF10708">
    <property type="entry name" value="DUF2510"/>
    <property type="match status" value="1"/>
</dbReference>
<comment type="caution">
    <text evidence="3">The sequence shown here is derived from an EMBL/GenBank/DDBJ whole genome shotgun (WGS) entry which is preliminary data.</text>
</comment>
<keyword evidence="4" id="KW-1185">Reference proteome</keyword>
<evidence type="ECO:0000256" key="1">
    <source>
        <dbReference type="SAM" id="Phobius"/>
    </source>
</evidence>
<keyword evidence="1" id="KW-1133">Transmembrane helix</keyword>
<dbReference type="OrthoDB" id="5019730at2"/>
<dbReference type="EMBL" id="SOHM01000029">
    <property type="protein sequence ID" value="TFD88642.1"/>
    <property type="molecule type" value="Genomic_DNA"/>
</dbReference>
<dbReference type="AlphaFoldDB" id="A0A4R9BRY6"/>
<dbReference type="Proteomes" id="UP000298468">
    <property type="component" value="Unassembled WGS sequence"/>
</dbReference>
<evidence type="ECO:0000313" key="4">
    <source>
        <dbReference type="Proteomes" id="UP000298468"/>
    </source>
</evidence>
<feature type="transmembrane region" description="Helical" evidence="1">
    <location>
        <begin position="141"/>
        <end position="158"/>
    </location>
</feature>
<name>A0A4R9BRY6_9MICO</name>
<gene>
    <name evidence="3" type="ORF">E3T61_12260</name>
</gene>
<accession>A0A4R9BRY6</accession>
<organism evidence="3 4">
    <name type="scientific">Cryobacterium lactosi</name>
    <dbReference type="NCBI Taxonomy" id="1259202"/>
    <lineage>
        <taxon>Bacteria</taxon>
        <taxon>Bacillati</taxon>
        <taxon>Actinomycetota</taxon>
        <taxon>Actinomycetes</taxon>
        <taxon>Micrococcales</taxon>
        <taxon>Microbacteriaceae</taxon>
        <taxon>Cryobacterium</taxon>
    </lineage>
</organism>
<feature type="transmembrane region" description="Helical" evidence="1">
    <location>
        <begin position="91"/>
        <end position="121"/>
    </location>
</feature>
<proteinExistence type="predicted"/>
<protein>
    <submittedName>
        <fullName evidence="3">DUF2510 domain-containing protein</fullName>
    </submittedName>
</protein>
<keyword evidence="1" id="KW-0472">Membrane</keyword>
<keyword evidence="1" id="KW-0812">Transmembrane</keyword>